<gene>
    <name evidence="2" type="ORF">BN2614_LOCUS2</name>
</gene>
<evidence type="ECO:0000313" key="2">
    <source>
        <dbReference type="EMBL" id="VCW70683.1"/>
    </source>
</evidence>
<dbReference type="EMBL" id="CYRY02006201">
    <property type="protein sequence ID" value="VCW70683.1"/>
    <property type="molecule type" value="Genomic_DNA"/>
</dbReference>
<protein>
    <submittedName>
        <fullName evidence="2">Uncharacterized protein</fullName>
    </submittedName>
</protein>
<evidence type="ECO:0000256" key="1">
    <source>
        <dbReference type="SAM" id="MobiDB-lite"/>
    </source>
</evidence>
<feature type="non-terminal residue" evidence="2">
    <location>
        <position position="76"/>
    </location>
</feature>
<comment type="caution">
    <text evidence="2">The sequence shown here is derived from an EMBL/GenBank/DDBJ whole genome shotgun (WGS) entry which is preliminary data.</text>
</comment>
<accession>A0A9X9LKN0</accession>
<keyword evidence="3" id="KW-1185">Reference proteome</keyword>
<evidence type="ECO:0000313" key="3">
    <source>
        <dbReference type="Proteomes" id="UP000269945"/>
    </source>
</evidence>
<reference evidence="2 3" key="1">
    <citation type="submission" date="2018-10" db="EMBL/GenBank/DDBJ databases">
        <authorList>
            <person name="Ekblom R."/>
            <person name="Jareborg N."/>
        </authorList>
    </citation>
    <scope>NUCLEOTIDE SEQUENCE [LARGE SCALE GENOMIC DNA]</scope>
    <source>
        <tissue evidence="2">Muscle</tissue>
    </source>
</reference>
<organism evidence="2 3">
    <name type="scientific">Gulo gulo</name>
    <name type="common">Wolverine</name>
    <name type="synonym">Gluton</name>
    <dbReference type="NCBI Taxonomy" id="48420"/>
    <lineage>
        <taxon>Eukaryota</taxon>
        <taxon>Metazoa</taxon>
        <taxon>Chordata</taxon>
        <taxon>Craniata</taxon>
        <taxon>Vertebrata</taxon>
        <taxon>Euteleostomi</taxon>
        <taxon>Mammalia</taxon>
        <taxon>Eutheria</taxon>
        <taxon>Laurasiatheria</taxon>
        <taxon>Carnivora</taxon>
        <taxon>Caniformia</taxon>
        <taxon>Musteloidea</taxon>
        <taxon>Mustelidae</taxon>
        <taxon>Guloninae</taxon>
        <taxon>Gulo</taxon>
    </lineage>
</organism>
<proteinExistence type="predicted"/>
<dbReference type="AlphaFoldDB" id="A0A9X9LKN0"/>
<name>A0A9X9LKN0_GULGU</name>
<dbReference type="Proteomes" id="UP000269945">
    <property type="component" value="Unassembled WGS sequence"/>
</dbReference>
<feature type="region of interest" description="Disordered" evidence="1">
    <location>
        <begin position="1"/>
        <end position="26"/>
    </location>
</feature>
<sequence>FRGTTKSRADPAGLLVGKRPRPSQDHCLQTLSPRTEVRNGIKCCPGVTWLVSREPDLPSVRWGSKETEKEWLFHPH</sequence>